<feature type="compositionally biased region" description="Acidic residues" evidence="1">
    <location>
        <begin position="257"/>
        <end position="269"/>
    </location>
</feature>
<feature type="domain" description="Calcineurin-like phosphoesterase" evidence="2">
    <location>
        <begin position="3"/>
        <end position="192"/>
    </location>
</feature>
<dbReference type="PANTHER" id="PTHR12905:SF0">
    <property type="entry name" value="CALCINEURIN-LIKE PHOSPHOESTERASE DOMAIN-CONTAINING PROTEIN"/>
    <property type="match status" value="1"/>
</dbReference>
<name>X6NRN5_RETFI</name>
<proteinExistence type="predicted"/>
<gene>
    <name evidence="3" type="ORF">RFI_08446</name>
</gene>
<protein>
    <submittedName>
        <fullName evidence="3">Metallophosphoesterase</fullName>
    </submittedName>
</protein>
<evidence type="ECO:0000313" key="3">
    <source>
        <dbReference type="EMBL" id="ETO28686.1"/>
    </source>
</evidence>
<dbReference type="OrthoDB" id="630188at2759"/>
<accession>X6NRN5</accession>
<dbReference type="EMBL" id="ASPP01006526">
    <property type="protein sequence ID" value="ETO28686.1"/>
    <property type="molecule type" value="Genomic_DNA"/>
</dbReference>
<dbReference type="CDD" id="cd07379">
    <property type="entry name" value="MPP_239FB"/>
    <property type="match status" value="1"/>
</dbReference>
<keyword evidence="4" id="KW-1185">Reference proteome</keyword>
<reference evidence="3 4" key="1">
    <citation type="journal article" date="2013" name="Curr. Biol.">
        <title>The Genome of the Foraminiferan Reticulomyxa filosa.</title>
        <authorList>
            <person name="Glockner G."/>
            <person name="Hulsmann N."/>
            <person name="Schleicher M."/>
            <person name="Noegel A.A."/>
            <person name="Eichinger L."/>
            <person name="Gallinger C."/>
            <person name="Pawlowski J."/>
            <person name="Sierra R."/>
            <person name="Euteneuer U."/>
            <person name="Pillet L."/>
            <person name="Moustafa A."/>
            <person name="Platzer M."/>
            <person name="Groth M."/>
            <person name="Szafranski K."/>
            <person name="Schliwa M."/>
        </authorList>
    </citation>
    <scope>NUCLEOTIDE SEQUENCE [LARGE SCALE GENOMIC DNA]</scope>
</reference>
<dbReference type="OMA" id="HPERWEQ"/>
<dbReference type="InterPro" id="IPR004843">
    <property type="entry name" value="Calcineurin-like_PHP"/>
</dbReference>
<organism evidence="3 4">
    <name type="scientific">Reticulomyxa filosa</name>
    <dbReference type="NCBI Taxonomy" id="46433"/>
    <lineage>
        <taxon>Eukaryota</taxon>
        <taxon>Sar</taxon>
        <taxon>Rhizaria</taxon>
        <taxon>Retaria</taxon>
        <taxon>Foraminifera</taxon>
        <taxon>Monothalamids</taxon>
        <taxon>Reticulomyxidae</taxon>
        <taxon>Reticulomyxa</taxon>
    </lineage>
</organism>
<evidence type="ECO:0000313" key="4">
    <source>
        <dbReference type="Proteomes" id="UP000023152"/>
    </source>
</evidence>
<dbReference type="GO" id="GO:0016787">
    <property type="term" value="F:hydrolase activity"/>
    <property type="evidence" value="ECO:0007669"/>
    <property type="project" value="InterPro"/>
</dbReference>
<dbReference type="Pfam" id="PF00149">
    <property type="entry name" value="Metallophos"/>
    <property type="match status" value="1"/>
</dbReference>
<dbReference type="PANTHER" id="PTHR12905">
    <property type="entry name" value="METALLOPHOSPHOESTERASE"/>
    <property type="match status" value="1"/>
</dbReference>
<sequence length="306" mass="34141">MEITDTHNGHNSLTEKLNKLYESENDILIHSGDMTDRGTLQELTEVKNWLKTLKFKHKIVISGNMDGIGLDTNKSSKPVNGKELFKDVATYLEHEEITINGVKIFGSPYTPKFVGGFQLKDAKAAREKWSNIPKDIDVLVVHGPPYGQLDVTSQKRRIGCPELAAVLGLKTDATQTSQTIAPKVVIFGHVHASHGFSKHAATNTTFINAAQYNGIHGSKKSVTPIVYDLDMCSALFGKRSEQKKNKRAKKDKNKGSDEEEEAEEEGEGEEAPKRLFMNTKERALKKNCVCKLYSFFFCVACFFVKV</sequence>
<dbReference type="SUPFAM" id="SSF56300">
    <property type="entry name" value="Metallo-dependent phosphatases"/>
    <property type="match status" value="1"/>
</dbReference>
<feature type="region of interest" description="Disordered" evidence="1">
    <location>
        <begin position="243"/>
        <end position="272"/>
    </location>
</feature>
<dbReference type="InterPro" id="IPR051693">
    <property type="entry name" value="UPF0046_metallophosphoest"/>
</dbReference>
<dbReference type="Proteomes" id="UP000023152">
    <property type="component" value="Unassembled WGS sequence"/>
</dbReference>
<evidence type="ECO:0000259" key="2">
    <source>
        <dbReference type="Pfam" id="PF00149"/>
    </source>
</evidence>
<dbReference type="Gene3D" id="3.60.21.10">
    <property type="match status" value="1"/>
</dbReference>
<comment type="caution">
    <text evidence="3">The sequence shown here is derived from an EMBL/GenBank/DDBJ whole genome shotgun (WGS) entry which is preliminary data.</text>
</comment>
<evidence type="ECO:0000256" key="1">
    <source>
        <dbReference type="SAM" id="MobiDB-lite"/>
    </source>
</evidence>
<dbReference type="InterPro" id="IPR029052">
    <property type="entry name" value="Metallo-depent_PP-like"/>
</dbReference>
<dbReference type="AlphaFoldDB" id="X6NRN5"/>